<dbReference type="AlphaFoldDB" id="A0AAW7JJG4"/>
<accession>A0AAW7JJG4</accession>
<organism evidence="2 4">
    <name type="scientific">Leyella lascolaii</name>
    <dbReference type="NCBI Taxonomy" id="1776379"/>
    <lineage>
        <taxon>Bacteria</taxon>
        <taxon>Pseudomonadati</taxon>
        <taxon>Bacteroidota</taxon>
        <taxon>Bacteroidia</taxon>
        <taxon>Bacteroidales</taxon>
        <taxon>Prevotellaceae</taxon>
        <taxon>Leyella</taxon>
    </lineage>
</organism>
<proteinExistence type="predicted"/>
<dbReference type="Proteomes" id="UP001167831">
    <property type="component" value="Unassembled WGS sequence"/>
</dbReference>
<reference evidence="2" key="2">
    <citation type="submission" date="2023-08" db="EMBL/GenBank/DDBJ databases">
        <title>Identification and characterization of horizontal gene transfer across gut microbiota members of farm animals based on homology search.</title>
        <authorList>
            <person name="Schwarzerova J."/>
            <person name="Nykrynova M."/>
            <person name="Jureckova K."/>
            <person name="Cejkova D."/>
            <person name="Rychlik I."/>
        </authorList>
    </citation>
    <scope>NUCLEOTIDE SEQUENCE</scope>
    <source>
        <strain evidence="2">ET15</strain>
        <strain evidence="1">ET37</strain>
    </source>
</reference>
<evidence type="ECO:0000313" key="4">
    <source>
        <dbReference type="Proteomes" id="UP001168478"/>
    </source>
</evidence>
<keyword evidence="3" id="KW-1185">Reference proteome</keyword>
<name>A0AAW7JJG4_9BACT</name>
<reference evidence="2" key="1">
    <citation type="submission" date="2023-06" db="EMBL/GenBank/DDBJ databases">
        <authorList>
            <person name="Zeman M."/>
            <person name="Kubasova T."/>
            <person name="Jahodarova E."/>
            <person name="Nykrynova M."/>
            <person name="Rychlik I."/>
        </authorList>
    </citation>
    <scope>NUCLEOTIDE SEQUENCE</scope>
    <source>
        <strain evidence="2">ET15</strain>
        <strain evidence="1">ET37</strain>
    </source>
</reference>
<evidence type="ECO:0000313" key="2">
    <source>
        <dbReference type="EMBL" id="MDN0025998.1"/>
    </source>
</evidence>
<dbReference type="EMBL" id="JAUEIF010000011">
    <property type="protein sequence ID" value="MDN0025998.1"/>
    <property type="molecule type" value="Genomic_DNA"/>
</dbReference>
<dbReference type="Proteomes" id="UP001168478">
    <property type="component" value="Unassembled WGS sequence"/>
</dbReference>
<sequence length="61" mass="6930">MTIKIVKIETGNPFLKDQKGIFQIQTSITVQFNAHSRHPNPLKHIIPTLQKAIMNHPKSLS</sequence>
<evidence type="ECO:0000313" key="1">
    <source>
        <dbReference type="EMBL" id="MDN0023655.1"/>
    </source>
</evidence>
<dbReference type="RefSeq" id="WP_289826151.1">
    <property type="nucleotide sequence ID" value="NZ_JAUEIE010000016.1"/>
</dbReference>
<protein>
    <submittedName>
        <fullName evidence="2">Uncharacterized protein</fullName>
    </submittedName>
</protein>
<comment type="caution">
    <text evidence="2">The sequence shown here is derived from an EMBL/GenBank/DDBJ whole genome shotgun (WGS) entry which is preliminary data.</text>
</comment>
<gene>
    <name evidence="1" type="ORF">QVN81_11610</name>
    <name evidence="2" type="ORF">QVN84_10775</name>
</gene>
<dbReference type="EMBL" id="JAUEIE010000016">
    <property type="protein sequence ID" value="MDN0023655.1"/>
    <property type="molecule type" value="Genomic_DNA"/>
</dbReference>
<evidence type="ECO:0000313" key="3">
    <source>
        <dbReference type="Proteomes" id="UP001167831"/>
    </source>
</evidence>